<name>A0ABR0A6B9_9CRUS</name>
<dbReference type="EMBL" id="JAOYFB010000036">
    <property type="protein sequence ID" value="KAK4020681.1"/>
    <property type="molecule type" value="Genomic_DNA"/>
</dbReference>
<accession>A0ABR0A6B9</accession>
<sequence>MKRKDKHCHVQMLAIRREAAVVRWPASLQENSRYDSGRAERRCALTSKIVRASDVDLTRGVMLYCWRDPGDPRGESSAPPDVSTDYDDEKQNKRETLRRRKSRSALESNCQSDVGVIPQED</sequence>
<comment type="caution">
    <text evidence="2">The sequence shown here is derived from an EMBL/GenBank/DDBJ whole genome shotgun (WGS) entry which is preliminary data.</text>
</comment>
<gene>
    <name evidence="2" type="ORF">OUZ56_002636</name>
</gene>
<evidence type="ECO:0000256" key="1">
    <source>
        <dbReference type="SAM" id="MobiDB-lite"/>
    </source>
</evidence>
<reference evidence="2 3" key="1">
    <citation type="journal article" date="2023" name="Nucleic Acids Res.">
        <title>The hologenome of Daphnia magna reveals possible DNA methylation and microbiome-mediated evolution of the host genome.</title>
        <authorList>
            <person name="Chaturvedi A."/>
            <person name="Li X."/>
            <person name="Dhandapani V."/>
            <person name="Marshall H."/>
            <person name="Kissane S."/>
            <person name="Cuenca-Cambronero M."/>
            <person name="Asole G."/>
            <person name="Calvet F."/>
            <person name="Ruiz-Romero M."/>
            <person name="Marangio P."/>
            <person name="Guigo R."/>
            <person name="Rago D."/>
            <person name="Mirbahai L."/>
            <person name="Eastwood N."/>
            <person name="Colbourne J.K."/>
            <person name="Zhou J."/>
            <person name="Mallon E."/>
            <person name="Orsini L."/>
        </authorList>
    </citation>
    <scope>NUCLEOTIDE SEQUENCE [LARGE SCALE GENOMIC DNA]</scope>
    <source>
        <strain evidence="2">LRV0_1</strain>
    </source>
</reference>
<dbReference type="Proteomes" id="UP001234178">
    <property type="component" value="Unassembled WGS sequence"/>
</dbReference>
<protein>
    <submittedName>
        <fullName evidence="2">Uncharacterized protein</fullName>
    </submittedName>
</protein>
<organism evidence="2 3">
    <name type="scientific">Daphnia magna</name>
    <dbReference type="NCBI Taxonomy" id="35525"/>
    <lineage>
        <taxon>Eukaryota</taxon>
        <taxon>Metazoa</taxon>
        <taxon>Ecdysozoa</taxon>
        <taxon>Arthropoda</taxon>
        <taxon>Crustacea</taxon>
        <taxon>Branchiopoda</taxon>
        <taxon>Diplostraca</taxon>
        <taxon>Cladocera</taxon>
        <taxon>Anomopoda</taxon>
        <taxon>Daphniidae</taxon>
        <taxon>Daphnia</taxon>
    </lineage>
</organism>
<keyword evidence="3" id="KW-1185">Reference proteome</keyword>
<evidence type="ECO:0000313" key="3">
    <source>
        <dbReference type="Proteomes" id="UP001234178"/>
    </source>
</evidence>
<proteinExistence type="predicted"/>
<feature type="region of interest" description="Disordered" evidence="1">
    <location>
        <begin position="68"/>
        <end position="121"/>
    </location>
</feature>
<evidence type="ECO:0000313" key="2">
    <source>
        <dbReference type="EMBL" id="KAK4020681.1"/>
    </source>
</evidence>